<gene>
    <name evidence="6" type="ORF">HNQ99_002599</name>
</gene>
<dbReference type="InterPro" id="IPR018490">
    <property type="entry name" value="cNMP-bd_dom_sf"/>
</dbReference>
<dbReference type="GO" id="GO:0003700">
    <property type="term" value="F:DNA-binding transcription factor activity"/>
    <property type="evidence" value="ECO:0007669"/>
    <property type="project" value="TreeGrafter"/>
</dbReference>
<reference evidence="6 7" key="1">
    <citation type="submission" date="2020-08" db="EMBL/GenBank/DDBJ databases">
        <title>Genomic Encyclopedia of Type Strains, Phase IV (KMG-IV): sequencing the most valuable type-strain genomes for metagenomic binning, comparative biology and taxonomic classification.</title>
        <authorList>
            <person name="Goeker M."/>
        </authorList>
    </citation>
    <scope>NUCLEOTIDE SEQUENCE [LARGE SCALE GENOMIC DNA]</scope>
    <source>
        <strain evidence="6 7">DSM 7465</strain>
    </source>
</reference>
<proteinExistence type="predicted"/>
<dbReference type="PROSITE" id="PS00889">
    <property type="entry name" value="CNMP_BINDING_2"/>
    <property type="match status" value="1"/>
</dbReference>
<evidence type="ECO:0000256" key="3">
    <source>
        <dbReference type="ARBA" id="ARBA00023163"/>
    </source>
</evidence>
<dbReference type="SUPFAM" id="SSF51206">
    <property type="entry name" value="cAMP-binding domain-like"/>
    <property type="match status" value="1"/>
</dbReference>
<evidence type="ECO:0000256" key="1">
    <source>
        <dbReference type="ARBA" id="ARBA00023015"/>
    </source>
</evidence>
<dbReference type="InterPro" id="IPR050397">
    <property type="entry name" value="Env_Response_Regulators"/>
</dbReference>
<dbReference type="InterPro" id="IPR036388">
    <property type="entry name" value="WH-like_DNA-bd_sf"/>
</dbReference>
<evidence type="ECO:0000256" key="2">
    <source>
        <dbReference type="ARBA" id="ARBA00023125"/>
    </source>
</evidence>
<dbReference type="PROSITE" id="PS50042">
    <property type="entry name" value="CNMP_BINDING_3"/>
    <property type="match status" value="1"/>
</dbReference>
<sequence length="225" mass="24629">MDAEHLFGKLPEHSLLQVLTEAELSQLLERARLHDAEKGDVLLRQGDSGDSLIILLEGQARVTVYSANGREIVLEYVGAGAVLGEIALLDGGRRTASVIAMERLRYIAIGRAAFETLLAGNHQIALRIMRELALRLRMANQTIETDRAYAAGPRLARFMLRLMRGEGKPVIAFSQTELSMFAGISRENINRQLSLWSQAGVTAVEPSGIRIIDPGTLEEIAASVE</sequence>
<dbReference type="GO" id="GO:0003677">
    <property type="term" value="F:DNA binding"/>
    <property type="evidence" value="ECO:0007669"/>
    <property type="project" value="UniProtKB-KW"/>
</dbReference>
<keyword evidence="3" id="KW-0804">Transcription</keyword>
<dbReference type="InterPro" id="IPR014710">
    <property type="entry name" value="RmlC-like_jellyroll"/>
</dbReference>
<dbReference type="Proteomes" id="UP000575068">
    <property type="component" value="Unassembled WGS sequence"/>
</dbReference>
<keyword evidence="2" id="KW-0238">DNA-binding</keyword>
<dbReference type="GO" id="GO:0005829">
    <property type="term" value="C:cytosol"/>
    <property type="evidence" value="ECO:0007669"/>
    <property type="project" value="TreeGrafter"/>
</dbReference>
<keyword evidence="1" id="KW-0805">Transcription regulation</keyword>
<dbReference type="RefSeq" id="WP_184476178.1">
    <property type="nucleotide sequence ID" value="NZ_JACHOV010000010.1"/>
</dbReference>
<accession>A0A840HY05</accession>
<dbReference type="AlphaFoldDB" id="A0A840HY05"/>
<evidence type="ECO:0000259" key="4">
    <source>
        <dbReference type="PROSITE" id="PS50042"/>
    </source>
</evidence>
<evidence type="ECO:0000313" key="6">
    <source>
        <dbReference type="EMBL" id="MBB4642274.1"/>
    </source>
</evidence>
<dbReference type="SMART" id="SM00100">
    <property type="entry name" value="cNMP"/>
    <property type="match status" value="1"/>
</dbReference>
<dbReference type="SUPFAM" id="SSF46785">
    <property type="entry name" value="Winged helix' DNA-binding domain"/>
    <property type="match status" value="1"/>
</dbReference>
<dbReference type="Gene3D" id="1.10.10.10">
    <property type="entry name" value="Winged helix-like DNA-binding domain superfamily/Winged helix DNA-binding domain"/>
    <property type="match status" value="1"/>
</dbReference>
<dbReference type="InterPro" id="IPR036390">
    <property type="entry name" value="WH_DNA-bd_sf"/>
</dbReference>
<dbReference type="Gene3D" id="2.60.120.10">
    <property type="entry name" value="Jelly Rolls"/>
    <property type="match status" value="1"/>
</dbReference>
<dbReference type="CDD" id="cd00038">
    <property type="entry name" value="CAP_ED"/>
    <property type="match status" value="1"/>
</dbReference>
<dbReference type="PANTHER" id="PTHR24567:SF74">
    <property type="entry name" value="HTH-TYPE TRANSCRIPTIONAL REGULATOR ARCR"/>
    <property type="match status" value="1"/>
</dbReference>
<feature type="domain" description="Cyclic nucleotide-binding" evidence="4">
    <location>
        <begin position="15"/>
        <end position="135"/>
    </location>
</feature>
<dbReference type="PROSITE" id="PS51063">
    <property type="entry name" value="HTH_CRP_2"/>
    <property type="match status" value="1"/>
</dbReference>
<evidence type="ECO:0000313" key="7">
    <source>
        <dbReference type="Proteomes" id="UP000575068"/>
    </source>
</evidence>
<comment type="caution">
    <text evidence="6">The sequence shown here is derived from an EMBL/GenBank/DDBJ whole genome shotgun (WGS) entry which is preliminary data.</text>
</comment>
<dbReference type="Pfam" id="PF00027">
    <property type="entry name" value="cNMP_binding"/>
    <property type="match status" value="1"/>
</dbReference>
<dbReference type="InterPro" id="IPR012318">
    <property type="entry name" value="HTH_CRP"/>
</dbReference>
<name>A0A840HY05_9SPHN</name>
<dbReference type="EMBL" id="JACHOV010000010">
    <property type="protein sequence ID" value="MBB4642274.1"/>
    <property type="molecule type" value="Genomic_DNA"/>
</dbReference>
<evidence type="ECO:0000259" key="5">
    <source>
        <dbReference type="PROSITE" id="PS51063"/>
    </source>
</evidence>
<keyword evidence="7" id="KW-1185">Reference proteome</keyword>
<feature type="domain" description="HTH crp-type" evidence="5">
    <location>
        <begin position="149"/>
        <end position="215"/>
    </location>
</feature>
<organism evidence="6 7">
    <name type="scientific">Rhizorhapis suberifaciens</name>
    <name type="common">corky root of lettuce</name>
    <dbReference type="NCBI Taxonomy" id="13656"/>
    <lineage>
        <taxon>Bacteria</taxon>
        <taxon>Pseudomonadati</taxon>
        <taxon>Pseudomonadota</taxon>
        <taxon>Alphaproteobacteria</taxon>
        <taxon>Sphingomonadales</taxon>
        <taxon>Sphingomonadaceae</taxon>
        <taxon>Rhizorhapis</taxon>
    </lineage>
</organism>
<dbReference type="InterPro" id="IPR018488">
    <property type="entry name" value="cNMP-bd_CS"/>
</dbReference>
<protein>
    <submittedName>
        <fullName evidence="6">CRP-like cAMP-binding protein</fullName>
    </submittedName>
</protein>
<dbReference type="PANTHER" id="PTHR24567">
    <property type="entry name" value="CRP FAMILY TRANSCRIPTIONAL REGULATORY PROTEIN"/>
    <property type="match status" value="1"/>
</dbReference>
<dbReference type="Pfam" id="PF13545">
    <property type="entry name" value="HTH_Crp_2"/>
    <property type="match status" value="1"/>
</dbReference>
<dbReference type="InterPro" id="IPR000595">
    <property type="entry name" value="cNMP-bd_dom"/>
</dbReference>